<reference evidence="5" key="1">
    <citation type="journal article" date="2019" name="Int. J. Syst. Evol. Microbiol.">
        <title>The Global Catalogue of Microorganisms (GCM) 10K type strain sequencing project: providing services to taxonomists for standard genome sequencing and annotation.</title>
        <authorList>
            <consortium name="The Broad Institute Genomics Platform"/>
            <consortium name="The Broad Institute Genome Sequencing Center for Infectious Disease"/>
            <person name="Wu L."/>
            <person name="Ma J."/>
        </authorList>
    </citation>
    <scope>NUCLEOTIDE SEQUENCE [LARGE SCALE GENOMIC DNA]</scope>
    <source>
        <strain evidence="5">CCM 8896</strain>
    </source>
</reference>
<dbReference type="InterPro" id="IPR001647">
    <property type="entry name" value="HTH_TetR"/>
</dbReference>
<evidence type="ECO:0000313" key="4">
    <source>
        <dbReference type="EMBL" id="MFD1671225.1"/>
    </source>
</evidence>
<feature type="DNA-binding region" description="H-T-H motif" evidence="2">
    <location>
        <begin position="34"/>
        <end position="53"/>
    </location>
</feature>
<evidence type="ECO:0000256" key="2">
    <source>
        <dbReference type="PROSITE-ProRule" id="PRU00335"/>
    </source>
</evidence>
<proteinExistence type="predicted"/>
<evidence type="ECO:0000313" key="5">
    <source>
        <dbReference type="Proteomes" id="UP001597267"/>
    </source>
</evidence>
<dbReference type="PANTHER" id="PTHR43479:SF11">
    <property type="entry name" value="ACREF_ENVCD OPERON REPRESSOR-RELATED"/>
    <property type="match status" value="1"/>
</dbReference>
<name>A0ABW4J709_9LACO</name>
<sequence>MPKQTFFNLPEEKQQHLLAVARQAFSKAPFDKVSIASIIAAAEIPRGSFYQYFEDKADLYDYLIEDVRHTSLEDWQSELKAQKGDLFKAFKQYFGQLLEEIVSGPNADFYRNVFLHLDYARSHQLTEHFSRKHDFDCAHKVRPKMLNGVDLSLLRIETDEDYIVLLHLLLGAFYQSITIFYTIQQTDAQSALKLTRTRFYKIVDWLQFGVQGKEGNETKCGN</sequence>
<evidence type="ECO:0000256" key="1">
    <source>
        <dbReference type="ARBA" id="ARBA00023125"/>
    </source>
</evidence>
<dbReference type="Pfam" id="PF00440">
    <property type="entry name" value="TetR_N"/>
    <property type="match status" value="1"/>
</dbReference>
<gene>
    <name evidence="4" type="ORF">ACFQ5M_03870</name>
</gene>
<dbReference type="PROSITE" id="PS50977">
    <property type="entry name" value="HTH_TETR_2"/>
    <property type="match status" value="1"/>
</dbReference>
<evidence type="ECO:0000259" key="3">
    <source>
        <dbReference type="PROSITE" id="PS50977"/>
    </source>
</evidence>
<dbReference type="EMBL" id="JBHTOP010000006">
    <property type="protein sequence ID" value="MFD1671225.1"/>
    <property type="molecule type" value="Genomic_DNA"/>
</dbReference>
<dbReference type="InterPro" id="IPR050624">
    <property type="entry name" value="HTH-type_Tx_Regulator"/>
</dbReference>
<dbReference type="SUPFAM" id="SSF46689">
    <property type="entry name" value="Homeodomain-like"/>
    <property type="match status" value="1"/>
</dbReference>
<feature type="domain" description="HTH tetR-type" evidence="3">
    <location>
        <begin position="11"/>
        <end position="71"/>
    </location>
</feature>
<dbReference type="PANTHER" id="PTHR43479">
    <property type="entry name" value="ACREF/ENVCD OPERON REPRESSOR-RELATED"/>
    <property type="match status" value="1"/>
</dbReference>
<dbReference type="RefSeq" id="WP_125713615.1">
    <property type="nucleotide sequence ID" value="NZ_JBHTOP010000006.1"/>
</dbReference>
<dbReference type="Gene3D" id="1.10.357.10">
    <property type="entry name" value="Tetracycline Repressor, domain 2"/>
    <property type="match status" value="1"/>
</dbReference>
<organism evidence="4 5">
    <name type="scientific">Agrilactobacillus yilanensis</name>
    <dbReference type="NCBI Taxonomy" id="2485997"/>
    <lineage>
        <taxon>Bacteria</taxon>
        <taxon>Bacillati</taxon>
        <taxon>Bacillota</taxon>
        <taxon>Bacilli</taxon>
        <taxon>Lactobacillales</taxon>
        <taxon>Lactobacillaceae</taxon>
        <taxon>Agrilactobacillus</taxon>
    </lineage>
</organism>
<dbReference type="Pfam" id="PF17924">
    <property type="entry name" value="TetR_C_19"/>
    <property type="match status" value="1"/>
</dbReference>
<dbReference type="Proteomes" id="UP001597267">
    <property type="component" value="Unassembled WGS sequence"/>
</dbReference>
<keyword evidence="5" id="KW-1185">Reference proteome</keyword>
<accession>A0ABW4J709</accession>
<keyword evidence="1 2" id="KW-0238">DNA-binding</keyword>
<comment type="caution">
    <text evidence="4">The sequence shown here is derived from an EMBL/GenBank/DDBJ whole genome shotgun (WGS) entry which is preliminary data.</text>
</comment>
<dbReference type="InterPro" id="IPR009057">
    <property type="entry name" value="Homeodomain-like_sf"/>
</dbReference>
<protein>
    <submittedName>
        <fullName evidence="4">TetR/AcrR family transcriptional regulator</fullName>
    </submittedName>
</protein>